<keyword evidence="3" id="KW-1185">Reference proteome</keyword>
<dbReference type="Proteomes" id="UP001189429">
    <property type="component" value="Unassembled WGS sequence"/>
</dbReference>
<protein>
    <submittedName>
        <fullName evidence="2">Uncharacterized protein</fullName>
    </submittedName>
</protein>
<comment type="caution">
    <text evidence="2">The sequence shown here is derived from an EMBL/GenBank/DDBJ whole genome shotgun (WGS) entry which is preliminary data.</text>
</comment>
<organism evidence="2 3">
    <name type="scientific">Prorocentrum cordatum</name>
    <dbReference type="NCBI Taxonomy" id="2364126"/>
    <lineage>
        <taxon>Eukaryota</taxon>
        <taxon>Sar</taxon>
        <taxon>Alveolata</taxon>
        <taxon>Dinophyceae</taxon>
        <taxon>Prorocentrales</taxon>
        <taxon>Prorocentraceae</taxon>
        <taxon>Prorocentrum</taxon>
    </lineage>
</organism>
<reference evidence="2" key="1">
    <citation type="submission" date="2023-10" db="EMBL/GenBank/DDBJ databases">
        <authorList>
            <person name="Chen Y."/>
            <person name="Shah S."/>
            <person name="Dougan E. K."/>
            <person name="Thang M."/>
            <person name="Chan C."/>
        </authorList>
    </citation>
    <scope>NUCLEOTIDE SEQUENCE [LARGE SCALE GENOMIC DNA]</scope>
</reference>
<feature type="non-terminal residue" evidence="2">
    <location>
        <position position="1"/>
    </location>
</feature>
<name>A0ABN9QPP6_9DINO</name>
<evidence type="ECO:0000313" key="2">
    <source>
        <dbReference type="EMBL" id="CAK0807371.1"/>
    </source>
</evidence>
<accession>A0ABN9QPP6</accession>
<feature type="non-terminal residue" evidence="2">
    <location>
        <position position="636"/>
    </location>
</feature>
<evidence type="ECO:0000256" key="1">
    <source>
        <dbReference type="SAM" id="MobiDB-lite"/>
    </source>
</evidence>
<gene>
    <name evidence="2" type="ORF">PCOR1329_LOCUS13265</name>
</gene>
<proteinExistence type="predicted"/>
<evidence type="ECO:0000313" key="3">
    <source>
        <dbReference type="Proteomes" id="UP001189429"/>
    </source>
</evidence>
<dbReference type="EMBL" id="CAUYUJ010003914">
    <property type="protein sequence ID" value="CAK0807371.1"/>
    <property type="molecule type" value="Genomic_DNA"/>
</dbReference>
<sequence>VSDIYQFCVPRLFVSMAKKGSGNAAASEGRPAKRSKGSASQEMPHSCIGGQGTCDKPVAGNTDLCQNHLNVHALAFGWLTLDEFKQQLRIDSAFSKQVEAALRVKLGLEEKNFFAEDVTIDCIQGVRAFKRLKGFTVKRFTEVFGKTPQQCGKMIRDLDDGKGGKFKGACLEDESEPDVIYELFTTTFKHRQQYKQMADNQLHATQAQSIFTKVKLDEFIDSSPYHNAASMGDIRHKASLKAMALVQAKMHTTQIADCLRSNTGRSMGGADVLKEKLRKMGAVVELKIWEDHEDQYVAAQKLKCMEIATVNRSDLDECLAKIREVEFPEKFQRAILERSVSDLVEEPVLDIEKFFSIMNPLSSTELTFDPVLPTLSAIAISQEEKARLFSDRLIVRYLLKLIEKGEDKKSDAERFALYAIEWLDTKIDDQDVHISPEVDEMFSTSLTICKALCCIIDHIKVAGKSAVSRLVDAAKKRGLEKWGDVIHKRTMEIVQSNSMDVDPYVVLRELGEMKRDLDASVWRPYADSIENWLLHRFNFCDMRSTVSEVTSPAKQKELADIILDQLRLMKGFFPGRKAELEAHEATGLDLRDSFANGELLVQAVELLKQFTVQDPKIVLSQSQWDEVAKVVALVPQ</sequence>
<feature type="region of interest" description="Disordered" evidence="1">
    <location>
        <begin position="22"/>
        <end position="44"/>
    </location>
</feature>